<dbReference type="PROSITE" id="PS00933">
    <property type="entry name" value="FGGY_KINASES_1"/>
    <property type="match status" value="1"/>
</dbReference>
<feature type="binding site" evidence="10">
    <location>
        <position position="12"/>
    </location>
    <ligand>
        <name>sn-glycerol 3-phosphate</name>
        <dbReference type="ChEBI" id="CHEBI:57597"/>
    </ligand>
</feature>
<feature type="domain" description="Carbohydrate kinase FGGY N-terminal" evidence="12">
    <location>
        <begin position="4"/>
        <end position="253"/>
    </location>
</feature>
<feature type="binding site" evidence="10">
    <location>
        <position position="413"/>
    </location>
    <ligand>
        <name>ATP</name>
        <dbReference type="ChEBI" id="CHEBI:30616"/>
    </ligand>
</feature>
<feature type="binding site" evidence="10">
    <location>
        <position position="82"/>
    </location>
    <ligand>
        <name>sn-glycerol 3-phosphate</name>
        <dbReference type="ChEBI" id="CHEBI:57597"/>
    </ligand>
</feature>
<keyword evidence="7 10" id="KW-0067">ATP-binding</keyword>
<dbReference type="EC" id="2.7.1.30" evidence="10"/>
<dbReference type="AlphaFoldDB" id="A0A4R9BT83"/>
<keyword evidence="15" id="KW-1185">Reference proteome</keyword>
<comment type="catalytic activity">
    <reaction evidence="8 10">
        <text>glycerol + ATP = sn-glycerol 3-phosphate + ADP + H(+)</text>
        <dbReference type="Rhea" id="RHEA:21644"/>
        <dbReference type="ChEBI" id="CHEBI:15378"/>
        <dbReference type="ChEBI" id="CHEBI:17754"/>
        <dbReference type="ChEBI" id="CHEBI:30616"/>
        <dbReference type="ChEBI" id="CHEBI:57597"/>
        <dbReference type="ChEBI" id="CHEBI:456216"/>
        <dbReference type="EC" id="2.7.1.30"/>
    </reaction>
</comment>
<evidence type="ECO:0000256" key="7">
    <source>
        <dbReference type="ARBA" id="ARBA00022840"/>
    </source>
</evidence>
<dbReference type="InterPro" id="IPR000577">
    <property type="entry name" value="Carb_kinase_FGGY"/>
</dbReference>
<evidence type="ECO:0000256" key="6">
    <source>
        <dbReference type="ARBA" id="ARBA00022798"/>
    </source>
</evidence>
<dbReference type="Pfam" id="PF00370">
    <property type="entry name" value="FGGY_N"/>
    <property type="match status" value="1"/>
</dbReference>
<feature type="binding site" evidence="10">
    <location>
        <position position="82"/>
    </location>
    <ligand>
        <name>glycerol</name>
        <dbReference type="ChEBI" id="CHEBI:17754"/>
    </ligand>
</feature>
<dbReference type="NCBIfam" id="NF000756">
    <property type="entry name" value="PRK00047.1"/>
    <property type="match status" value="1"/>
</dbReference>
<feature type="binding site" evidence="10">
    <location>
        <position position="14"/>
    </location>
    <ligand>
        <name>ATP</name>
        <dbReference type="ChEBI" id="CHEBI:30616"/>
    </ligand>
</feature>
<proteinExistence type="inferred from homology"/>
<keyword evidence="3 10" id="KW-0808">Transferase</keyword>
<dbReference type="InterPro" id="IPR043129">
    <property type="entry name" value="ATPase_NBD"/>
</dbReference>
<feature type="binding site" evidence="10">
    <location>
        <position position="268"/>
    </location>
    <ligand>
        <name>ATP</name>
        <dbReference type="ChEBI" id="CHEBI:30616"/>
    </ligand>
</feature>
<feature type="binding site" evidence="10">
    <location>
        <position position="13"/>
    </location>
    <ligand>
        <name>ATP</name>
        <dbReference type="ChEBI" id="CHEBI:30616"/>
    </ligand>
</feature>
<feature type="binding site" evidence="10">
    <location>
        <position position="417"/>
    </location>
    <ligand>
        <name>ADP</name>
        <dbReference type="ChEBI" id="CHEBI:456216"/>
    </ligand>
</feature>
<evidence type="ECO:0000256" key="1">
    <source>
        <dbReference type="ARBA" id="ARBA00005190"/>
    </source>
</evidence>
<organism evidence="14 15">
    <name type="scientific">Cryobacterium serini</name>
    <dbReference type="NCBI Taxonomy" id="1259201"/>
    <lineage>
        <taxon>Bacteria</taxon>
        <taxon>Bacillati</taxon>
        <taxon>Actinomycetota</taxon>
        <taxon>Actinomycetes</taxon>
        <taxon>Micrococcales</taxon>
        <taxon>Microbacteriaceae</taxon>
        <taxon>Cryobacterium</taxon>
    </lineage>
</organism>
<evidence type="ECO:0000256" key="3">
    <source>
        <dbReference type="ARBA" id="ARBA00022679"/>
    </source>
</evidence>
<keyword evidence="4 10" id="KW-0547">Nucleotide-binding</keyword>
<comment type="pathway">
    <text evidence="1 10">Polyol metabolism; glycerol degradation via glycerol kinase pathway; sn-glycerol 3-phosphate from glycerol: step 1/1.</text>
</comment>
<evidence type="ECO:0000256" key="9">
    <source>
        <dbReference type="ARBA" id="ARBA00054633"/>
    </source>
</evidence>
<comment type="caution">
    <text evidence="14">The sequence shown here is derived from an EMBL/GenBank/DDBJ whole genome shotgun (WGS) entry which is preliminary data.</text>
</comment>
<feature type="binding site" evidence="10">
    <location>
        <position position="134"/>
    </location>
    <ligand>
        <name>glycerol</name>
        <dbReference type="ChEBI" id="CHEBI:17754"/>
    </ligand>
</feature>
<dbReference type="UniPathway" id="UPA00618">
    <property type="reaction ID" value="UER00672"/>
</dbReference>
<feature type="binding site" evidence="10">
    <location>
        <position position="268"/>
    </location>
    <ligand>
        <name>ADP</name>
        <dbReference type="ChEBI" id="CHEBI:456216"/>
    </ligand>
</feature>
<evidence type="ECO:0000256" key="5">
    <source>
        <dbReference type="ARBA" id="ARBA00022777"/>
    </source>
</evidence>
<evidence type="ECO:0000256" key="4">
    <source>
        <dbReference type="ARBA" id="ARBA00022741"/>
    </source>
</evidence>
<dbReference type="CDD" id="cd07769">
    <property type="entry name" value="ASKHA_NBD_FGGY_GK"/>
    <property type="match status" value="1"/>
</dbReference>
<dbReference type="PANTHER" id="PTHR10196:SF69">
    <property type="entry name" value="GLYCEROL KINASE"/>
    <property type="match status" value="1"/>
</dbReference>
<accession>A0A4R9BT83</accession>
<evidence type="ECO:0000313" key="15">
    <source>
        <dbReference type="Proteomes" id="UP000297626"/>
    </source>
</evidence>
<protein>
    <recommendedName>
        <fullName evidence="10">Glycerol kinase</fullName>
        <ecNumber evidence="10">2.7.1.30</ecNumber>
    </recommendedName>
    <alternativeName>
        <fullName evidence="10">ATP:glycerol 3-phosphotransferase</fullName>
    </alternativeName>
    <alternativeName>
        <fullName evidence="10">Glycerokinase</fullName>
        <shortName evidence="10">GK</shortName>
    </alternativeName>
</protein>
<dbReference type="GO" id="GO:0005524">
    <property type="term" value="F:ATP binding"/>
    <property type="evidence" value="ECO:0007669"/>
    <property type="project" value="UniProtKB-UniRule"/>
</dbReference>
<dbReference type="NCBIfam" id="TIGR01311">
    <property type="entry name" value="glycerol_kin"/>
    <property type="match status" value="1"/>
</dbReference>
<feature type="binding site" evidence="10">
    <location>
        <position position="246"/>
    </location>
    <ligand>
        <name>sn-glycerol 3-phosphate</name>
        <dbReference type="ChEBI" id="CHEBI:57597"/>
    </ligand>
</feature>
<dbReference type="InterPro" id="IPR005999">
    <property type="entry name" value="Glycerol_kin"/>
</dbReference>
<feature type="binding site" evidence="10">
    <location>
        <position position="246"/>
    </location>
    <ligand>
        <name>glycerol</name>
        <dbReference type="ChEBI" id="CHEBI:17754"/>
    </ligand>
</feature>
<gene>
    <name evidence="10 14" type="primary">glpK</name>
    <name evidence="14" type="ORF">E3T51_07950</name>
</gene>
<feature type="binding site" evidence="10">
    <location>
        <position position="247"/>
    </location>
    <ligand>
        <name>glycerol</name>
        <dbReference type="ChEBI" id="CHEBI:17754"/>
    </ligand>
</feature>
<dbReference type="InterPro" id="IPR018485">
    <property type="entry name" value="FGGY_C"/>
</dbReference>
<dbReference type="PIRSF" id="PIRSF000538">
    <property type="entry name" value="GlpK"/>
    <property type="match status" value="1"/>
</dbReference>
<dbReference type="GO" id="GO:0005829">
    <property type="term" value="C:cytosol"/>
    <property type="evidence" value="ECO:0007669"/>
    <property type="project" value="UniProtKB-ARBA"/>
</dbReference>
<dbReference type="PANTHER" id="PTHR10196">
    <property type="entry name" value="SUGAR KINASE"/>
    <property type="match status" value="1"/>
</dbReference>
<evidence type="ECO:0000256" key="2">
    <source>
        <dbReference type="ARBA" id="ARBA00009156"/>
    </source>
</evidence>
<comment type="similarity">
    <text evidence="2 10 11">Belongs to the FGGY kinase family.</text>
</comment>
<dbReference type="GO" id="GO:0006072">
    <property type="term" value="P:glycerol-3-phosphate metabolic process"/>
    <property type="evidence" value="ECO:0007669"/>
    <property type="project" value="InterPro"/>
</dbReference>
<dbReference type="Pfam" id="PF02782">
    <property type="entry name" value="FGGY_C"/>
    <property type="match status" value="1"/>
</dbReference>
<dbReference type="GO" id="GO:0019563">
    <property type="term" value="P:glycerol catabolic process"/>
    <property type="evidence" value="ECO:0007669"/>
    <property type="project" value="UniProtKB-UniRule"/>
</dbReference>
<dbReference type="FunFam" id="3.30.420.40:FF:000007">
    <property type="entry name" value="Glycerol kinase"/>
    <property type="match status" value="1"/>
</dbReference>
<feature type="binding site" evidence="10">
    <location>
        <position position="83"/>
    </location>
    <ligand>
        <name>glycerol</name>
        <dbReference type="ChEBI" id="CHEBI:17754"/>
    </ligand>
</feature>
<dbReference type="HAMAP" id="MF_00186">
    <property type="entry name" value="Glycerol_kin"/>
    <property type="match status" value="1"/>
</dbReference>
<evidence type="ECO:0000256" key="8">
    <source>
        <dbReference type="ARBA" id="ARBA00052101"/>
    </source>
</evidence>
<evidence type="ECO:0000313" key="14">
    <source>
        <dbReference type="EMBL" id="TFD89225.1"/>
    </source>
</evidence>
<dbReference type="Gene3D" id="3.30.420.40">
    <property type="match status" value="2"/>
</dbReference>
<feature type="binding site" evidence="10">
    <location>
        <position position="16"/>
    </location>
    <ligand>
        <name>ADP</name>
        <dbReference type="ChEBI" id="CHEBI:456216"/>
    </ligand>
</feature>
<feature type="binding site" evidence="10">
    <location>
        <position position="312"/>
    </location>
    <ligand>
        <name>ADP</name>
        <dbReference type="ChEBI" id="CHEBI:456216"/>
    </ligand>
</feature>
<dbReference type="EMBL" id="SOHN01000009">
    <property type="protein sequence ID" value="TFD89225.1"/>
    <property type="molecule type" value="Genomic_DNA"/>
</dbReference>
<comment type="function">
    <text evidence="9 10">Key enzyme in the regulation of glycerol uptake and metabolism. Catalyzes the phosphorylation of glycerol to yield sn-glycerol 3-phosphate.</text>
</comment>
<keyword evidence="6 10" id="KW-0319">Glycerol metabolism</keyword>
<feature type="binding site" evidence="10">
    <location>
        <position position="316"/>
    </location>
    <ligand>
        <name>ATP</name>
        <dbReference type="ChEBI" id="CHEBI:30616"/>
    </ligand>
</feature>
<sequence>MTDYILAIDQGTTSSRAIIFDRAGSIVSTGQLEHEQIFPQAGWVEHDPQEIWDNTRQVIGQALSKANLTRHDIRAIGITNQRETAVVWDKTTGVPVYNAIVWQDTRTQPIVDRLAADGGVERFKKKVGLPLATYFSGTKIVWILENVEGARAKADAGDLLFGTTDSWVLWNLTGGIDGGVHATDVTNASRTLFMDLETLQWDDEILAVFDVPKSMLPSIRSSSEVYGTAHTSSLLREVPVAGILGDQQAATFGQAAFDQGEAKNTYGTGNFLIFNTGTEIVHSKNGLLTTLGYKLGDDAPHYALEGSIAVTGALVQWMRDNLGMISSASEIEGLAKTVDDNGGAYFVPAFSGLFAPYWRSDARGALVGLTRFVNKGHIARAALEATAFQTREVIDAVNADSGVPLTEIRVDGGMIANNLLMQFQADILGVPVVRPVVAETTALGAAYAAGLAVGFWSGLDELRTNWQEDSRWTPQMDEAERSRQLRNWKKAVTKTFGWVDEDVL</sequence>
<dbReference type="SUPFAM" id="SSF53067">
    <property type="entry name" value="Actin-like ATPase domain"/>
    <property type="match status" value="2"/>
</dbReference>
<dbReference type="Proteomes" id="UP000297626">
    <property type="component" value="Unassembled WGS sequence"/>
</dbReference>
<keyword evidence="5 10" id="KW-0418">Kinase</keyword>
<name>A0A4R9BT83_9MICO</name>
<evidence type="ECO:0000256" key="11">
    <source>
        <dbReference type="RuleBase" id="RU003733"/>
    </source>
</evidence>
<feature type="domain" description="Carbohydrate kinase FGGY C-terminal" evidence="13">
    <location>
        <begin position="263"/>
        <end position="452"/>
    </location>
</feature>
<reference evidence="14 15" key="1">
    <citation type="submission" date="2019-03" db="EMBL/GenBank/DDBJ databases">
        <title>Genomics of glacier-inhabiting Cryobacterium strains.</title>
        <authorList>
            <person name="Liu Q."/>
            <person name="Xin Y.-H."/>
        </authorList>
    </citation>
    <scope>NUCLEOTIDE SEQUENCE [LARGE SCALE GENOMIC DNA]</scope>
    <source>
        <strain evidence="14 15">Sr54</strain>
    </source>
</reference>
<dbReference type="GO" id="GO:0004370">
    <property type="term" value="F:glycerol kinase activity"/>
    <property type="evidence" value="ECO:0007669"/>
    <property type="project" value="UniProtKB-UniRule"/>
</dbReference>
<feature type="binding site" evidence="10">
    <location>
        <position position="83"/>
    </location>
    <ligand>
        <name>sn-glycerol 3-phosphate</name>
        <dbReference type="ChEBI" id="CHEBI:57597"/>
    </ligand>
</feature>
<dbReference type="InterPro" id="IPR018484">
    <property type="entry name" value="FGGY_N"/>
</dbReference>
<evidence type="ECO:0000259" key="13">
    <source>
        <dbReference type="Pfam" id="PF02782"/>
    </source>
</evidence>
<dbReference type="PROSITE" id="PS00445">
    <property type="entry name" value="FGGY_KINASES_2"/>
    <property type="match status" value="1"/>
</dbReference>
<evidence type="ECO:0000256" key="10">
    <source>
        <dbReference type="HAMAP-Rule" id="MF_00186"/>
    </source>
</evidence>
<feature type="binding site" evidence="10">
    <location>
        <position position="12"/>
    </location>
    <ligand>
        <name>ATP</name>
        <dbReference type="ChEBI" id="CHEBI:30616"/>
    </ligand>
</feature>
<dbReference type="FunFam" id="3.30.420.40:FF:000008">
    <property type="entry name" value="Glycerol kinase"/>
    <property type="match status" value="1"/>
</dbReference>
<evidence type="ECO:0000259" key="12">
    <source>
        <dbReference type="Pfam" id="PF00370"/>
    </source>
</evidence>
<feature type="binding site" evidence="10">
    <location>
        <position position="134"/>
    </location>
    <ligand>
        <name>sn-glycerol 3-phosphate</name>
        <dbReference type="ChEBI" id="CHEBI:57597"/>
    </ligand>
</feature>
<dbReference type="InterPro" id="IPR018483">
    <property type="entry name" value="Carb_kinase_FGGY_CS"/>
</dbReference>
<feature type="binding site" evidence="10">
    <location>
        <position position="12"/>
    </location>
    <ligand>
        <name>ADP</name>
        <dbReference type="ChEBI" id="CHEBI:456216"/>
    </ligand>
</feature>
<dbReference type="RefSeq" id="WP_134529328.1">
    <property type="nucleotide sequence ID" value="NZ_SOHN01000009.1"/>
</dbReference>
<comment type="activity regulation">
    <text evidence="10">Inhibited by fructose 1,6-bisphosphate (FBP).</text>
</comment>
<feature type="binding site" evidence="10">
    <location>
        <position position="413"/>
    </location>
    <ligand>
        <name>ADP</name>
        <dbReference type="ChEBI" id="CHEBI:456216"/>
    </ligand>
</feature>
<feature type="binding site" evidence="10">
    <location>
        <position position="312"/>
    </location>
    <ligand>
        <name>ATP</name>
        <dbReference type="ChEBI" id="CHEBI:30616"/>
    </ligand>
</feature>